<evidence type="ECO:0000313" key="1">
    <source>
        <dbReference type="EMBL" id="APZ43339.1"/>
    </source>
</evidence>
<dbReference type="STRING" id="1765967.BW247_09745"/>
<gene>
    <name evidence="1" type="ORF">BW247_09745</name>
</gene>
<sequence>MLRVFGMIYNDTFQESVNDSQVLTPKDREETGLLTAEIARLTAIVERQERELGSVKDEISWLCARVEAAEQRMLAGPGTKKKWWWR</sequence>
<accession>A0A1P8UHN9</accession>
<dbReference type="Proteomes" id="UP000243807">
    <property type="component" value="Chromosome"/>
</dbReference>
<dbReference type="AlphaFoldDB" id="A0A1P8UHN9"/>
<dbReference type="EMBL" id="CP019434">
    <property type="protein sequence ID" value="APZ43339.1"/>
    <property type="molecule type" value="Genomic_DNA"/>
</dbReference>
<evidence type="ECO:0000313" key="2">
    <source>
        <dbReference type="Proteomes" id="UP000243807"/>
    </source>
</evidence>
<dbReference type="KEGG" id="afy:BW247_09745"/>
<protein>
    <submittedName>
        <fullName evidence="1">Uncharacterized protein</fullName>
    </submittedName>
</protein>
<reference evidence="1 2" key="1">
    <citation type="submission" date="2017-01" db="EMBL/GenBank/DDBJ databases">
        <title>Draft sequence of Acidihalobacter ferrooxidans strain DSM 14175 (strain V8).</title>
        <authorList>
            <person name="Khaleque H.N."/>
            <person name="Ramsay J.P."/>
            <person name="Murphy R.J.T."/>
            <person name="Kaksonen A.H."/>
            <person name="Boxall N.J."/>
            <person name="Watkin E.L.J."/>
        </authorList>
    </citation>
    <scope>NUCLEOTIDE SEQUENCE [LARGE SCALE GENOMIC DNA]</scope>
    <source>
        <strain evidence="1 2">V8</strain>
    </source>
</reference>
<organism evidence="1 2">
    <name type="scientific">Acidihalobacter ferrooxydans</name>
    <dbReference type="NCBI Taxonomy" id="1765967"/>
    <lineage>
        <taxon>Bacteria</taxon>
        <taxon>Pseudomonadati</taxon>
        <taxon>Pseudomonadota</taxon>
        <taxon>Gammaproteobacteria</taxon>
        <taxon>Chromatiales</taxon>
        <taxon>Ectothiorhodospiraceae</taxon>
        <taxon>Acidihalobacter</taxon>
    </lineage>
</organism>
<proteinExistence type="predicted"/>
<keyword evidence="2" id="KW-1185">Reference proteome</keyword>
<name>A0A1P8UHN9_9GAMM</name>